<proteinExistence type="predicted"/>
<reference evidence="2" key="1">
    <citation type="journal article" date="2023" name="Nat. Plants">
        <title>Single-cell RNA sequencing provides a high-resolution roadmap for understanding the multicellular compartmentation of specialized metabolism.</title>
        <authorList>
            <person name="Sun S."/>
            <person name="Shen X."/>
            <person name="Li Y."/>
            <person name="Li Y."/>
            <person name="Wang S."/>
            <person name="Li R."/>
            <person name="Zhang H."/>
            <person name="Shen G."/>
            <person name="Guo B."/>
            <person name="Wei J."/>
            <person name="Xu J."/>
            <person name="St-Pierre B."/>
            <person name="Chen S."/>
            <person name="Sun C."/>
        </authorList>
    </citation>
    <scope>NUCLEOTIDE SEQUENCE [LARGE SCALE GENOMIC DNA]</scope>
</reference>
<name>A0ACC0A7C9_CATRO</name>
<gene>
    <name evidence="1" type="ORF">M9H77_25611</name>
</gene>
<evidence type="ECO:0000313" key="1">
    <source>
        <dbReference type="EMBL" id="KAI5656818.1"/>
    </source>
</evidence>
<accession>A0ACC0A7C9</accession>
<dbReference type="Proteomes" id="UP001060085">
    <property type="component" value="Linkage Group LG06"/>
</dbReference>
<organism evidence="1 2">
    <name type="scientific">Catharanthus roseus</name>
    <name type="common">Madagascar periwinkle</name>
    <name type="synonym">Vinca rosea</name>
    <dbReference type="NCBI Taxonomy" id="4058"/>
    <lineage>
        <taxon>Eukaryota</taxon>
        <taxon>Viridiplantae</taxon>
        <taxon>Streptophyta</taxon>
        <taxon>Embryophyta</taxon>
        <taxon>Tracheophyta</taxon>
        <taxon>Spermatophyta</taxon>
        <taxon>Magnoliopsida</taxon>
        <taxon>eudicotyledons</taxon>
        <taxon>Gunneridae</taxon>
        <taxon>Pentapetalae</taxon>
        <taxon>asterids</taxon>
        <taxon>lamiids</taxon>
        <taxon>Gentianales</taxon>
        <taxon>Apocynaceae</taxon>
        <taxon>Rauvolfioideae</taxon>
        <taxon>Vinceae</taxon>
        <taxon>Catharanthinae</taxon>
        <taxon>Catharanthus</taxon>
    </lineage>
</organism>
<dbReference type="EMBL" id="CM044706">
    <property type="protein sequence ID" value="KAI5656818.1"/>
    <property type="molecule type" value="Genomic_DNA"/>
</dbReference>
<keyword evidence="2" id="KW-1185">Reference proteome</keyword>
<evidence type="ECO:0000313" key="2">
    <source>
        <dbReference type="Proteomes" id="UP001060085"/>
    </source>
</evidence>
<protein>
    <submittedName>
        <fullName evidence="1">Uncharacterized protein</fullName>
    </submittedName>
</protein>
<sequence>MEFLDIIIICIAAIFVVLWWRYWAVTGGGRKNLPPGPPGWPLVGNLFQIILQRKPFIYVVRDLRAKYGPIFTMQMGQRTLIIITSSDLIHEALIEKGPLFASRPPDSPIRLLFSVGKCAINSAEYGSLWRALRRNFVTELINPTRIKQCSWIRKWSIDNHMKRLEKQASTKGYIEVMTSCRLTICIILICLCFGAKISDEWIRDIETILKEVMLITLPKLPDFLPILTPLFRRQVNEAKKLRKRQLDCLVPLIRDRRAFIENGGKTNGVTRSEMVSPIGAAYVDSLFQIEPPGRGKLGEEEIVTLCSEAISAGTDTSATALEWALLHLVTNQEIQEKLYKEIVEFFGKDGVISENHVEKMPYLSAIVKESFRRHPPSHFLLSHAAIKDTELAGYTIPTNTNLELYTAWITQDPEMWEDPNEFRPERFLTGDGVDVDITGKRGVKMLPFGAGRRICPAWTLGTLHVHLLLARMVQAFKWLPIPDNPPDPTETFAFTVVMKNPLKAIILPRAKI</sequence>
<comment type="caution">
    <text evidence="1">The sequence shown here is derived from an EMBL/GenBank/DDBJ whole genome shotgun (WGS) entry which is preliminary data.</text>
</comment>